<dbReference type="SUPFAM" id="SSF48695">
    <property type="entry name" value="Multiheme cytochromes"/>
    <property type="match status" value="1"/>
</dbReference>
<dbReference type="InterPro" id="IPR023155">
    <property type="entry name" value="Cyt_c-552/4"/>
</dbReference>
<accession>F7XQD8</accession>
<dbReference type="Pfam" id="PF13435">
    <property type="entry name" value="Cytochrome_C554"/>
    <property type="match status" value="1"/>
</dbReference>
<protein>
    <recommendedName>
        <fullName evidence="2">Cytochrome c-552/4 domain-containing protein</fullName>
    </recommendedName>
</protein>
<dbReference type="STRING" id="679901.Mzhil_1772"/>
<keyword evidence="1" id="KW-0472">Membrane</keyword>
<feature type="transmembrane region" description="Helical" evidence="1">
    <location>
        <begin position="437"/>
        <end position="455"/>
    </location>
</feature>
<dbReference type="InterPro" id="IPR036280">
    <property type="entry name" value="Multihaem_cyt_sf"/>
</dbReference>
<gene>
    <name evidence="3" type="ordered locus">Mzhil_1772</name>
</gene>
<evidence type="ECO:0000259" key="2">
    <source>
        <dbReference type="Pfam" id="PF13435"/>
    </source>
</evidence>
<organism evidence="3 4">
    <name type="scientific">Methanosalsum zhilinae (strain DSM 4017 / NBRC 107636 / OCM 62 / WeN5)</name>
    <name type="common">Methanohalophilus zhilinae</name>
    <dbReference type="NCBI Taxonomy" id="679901"/>
    <lineage>
        <taxon>Archaea</taxon>
        <taxon>Methanobacteriati</taxon>
        <taxon>Methanobacteriota</taxon>
        <taxon>Stenosarchaea group</taxon>
        <taxon>Methanomicrobia</taxon>
        <taxon>Methanosarcinales</taxon>
        <taxon>Methanosarcinaceae</taxon>
        <taxon>Methanosalsum</taxon>
    </lineage>
</organism>
<feature type="domain" description="Cytochrome c-552/4" evidence="2">
    <location>
        <begin position="38"/>
        <end position="116"/>
    </location>
</feature>
<keyword evidence="1" id="KW-1133">Transmembrane helix</keyword>
<evidence type="ECO:0000313" key="3">
    <source>
        <dbReference type="EMBL" id="AEH61607.1"/>
    </source>
</evidence>
<dbReference type="EMBL" id="CP002101">
    <property type="protein sequence ID" value="AEH61607.1"/>
    <property type="molecule type" value="Genomic_DNA"/>
</dbReference>
<dbReference type="Gene3D" id="1.10.1130.10">
    <property type="entry name" value="Flavocytochrome C3, Chain A"/>
    <property type="match status" value="1"/>
</dbReference>
<reference evidence="3" key="1">
    <citation type="submission" date="2010-07" db="EMBL/GenBank/DDBJ databases">
        <title>The complete genome of Methanosalsum zhilinae DSM 4017.</title>
        <authorList>
            <consortium name="US DOE Joint Genome Institute (JGI-PGF)"/>
            <person name="Lucas S."/>
            <person name="Copeland A."/>
            <person name="Lapidus A."/>
            <person name="Glavina del Rio T."/>
            <person name="Dalin E."/>
            <person name="Tice H."/>
            <person name="Bruce D."/>
            <person name="Goodwin L."/>
            <person name="Pitluck S."/>
            <person name="Kyrpides N."/>
            <person name="Mavromatis K."/>
            <person name="Ovchinnikova G."/>
            <person name="Daligault H."/>
            <person name="Detter J.C."/>
            <person name="Han C."/>
            <person name="Tapia R."/>
            <person name="Larimer F."/>
            <person name="Land M."/>
            <person name="Hauser L."/>
            <person name="Markowitz V."/>
            <person name="Cheng J.-F."/>
            <person name="Hugenholtz P."/>
            <person name="Woyke T."/>
            <person name="Wu D."/>
            <person name="Spring S."/>
            <person name="Schueler E."/>
            <person name="Brambilla E."/>
            <person name="Klenk H.-P."/>
            <person name="Eisen J.A."/>
        </authorList>
    </citation>
    <scope>NUCLEOTIDE SEQUENCE</scope>
    <source>
        <strain evidence="3">DSM 4017</strain>
    </source>
</reference>
<dbReference type="Proteomes" id="UP000006622">
    <property type="component" value="Chromosome"/>
</dbReference>
<dbReference type="KEGG" id="mzh:Mzhil_1772"/>
<evidence type="ECO:0000313" key="4">
    <source>
        <dbReference type="Proteomes" id="UP000006622"/>
    </source>
</evidence>
<keyword evidence="1" id="KW-0812">Transmembrane</keyword>
<evidence type="ECO:0000256" key="1">
    <source>
        <dbReference type="SAM" id="Phobius"/>
    </source>
</evidence>
<name>F7XQD8_METZD</name>
<dbReference type="HOGENOM" id="CLU_032391_0_0_2"/>
<sequence length="461" mass="51029" precursor="true">MAAFLLLSILIPAGMTNAGTPTQPSELSAEQFDRPGHCSTCHGVLHSQWSGSMHSYAQTDPFYLKEFEIASHDTDGLTDQYCAQCHTPVGVLTGEFEHRTLSEVSVRGVHCDFCHSVSGMVGVGNAPYIVTPGDTKWGSIQDPVETPAHESEYLELQTRSEICGGCHYVIHPTRDLVIDDTYLQWKNSTYAIEGTQCQDCHMTPGITQFQANPGRVTGNTPPREHVSIHYFVGANAFITDIMGSTTHRDRAIENLQHAATIDIHAPETARVTDTIIANISITNTGAGHTIPTGVADIREVWTTVRVIDREGNVIYSYGTVDENGDIDPGTYIYNIVWEDEDGEPTTYFWRAEGVLSDQRIPTEGTVYEEHIFEIPENVSFGLTVDARLNYRSASQEKIDYLFGEGTYEVPVITMTEKTHLIFSPDIPREEQIPDEPLPGIGFIAVAIIIGIAAYFRSNRNR</sequence>
<proteinExistence type="predicted"/>
<keyword evidence="4" id="KW-1185">Reference proteome</keyword>
<dbReference type="AlphaFoldDB" id="F7XQD8"/>